<feature type="domain" description="Acyl-CoA thioesterase-like C-terminal" evidence="4">
    <location>
        <begin position="159"/>
        <end position="286"/>
    </location>
</feature>
<dbReference type="GO" id="GO:0047617">
    <property type="term" value="F:fatty acyl-CoA hydrolase activity"/>
    <property type="evidence" value="ECO:0007669"/>
    <property type="project" value="InterPro"/>
</dbReference>
<comment type="similarity">
    <text evidence="1">Belongs to the C/M/P thioester hydrolase family.</text>
</comment>
<dbReference type="PANTHER" id="PTHR11066:SF34">
    <property type="entry name" value="ACYL-COENZYME A THIOESTERASE 8"/>
    <property type="match status" value="1"/>
</dbReference>
<reference evidence="5" key="1">
    <citation type="submission" date="2020-09" db="EMBL/GenBank/DDBJ databases">
        <authorList>
            <person name="Kikuchi T."/>
        </authorList>
    </citation>
    <scope>NUCLEOTIDE SEQUENCE</scope>
    <source>
        <strain evidence="5">SH1</strain>
    </source>
</reference>
<dbReference type="Pfam" id="PF13622">
    <property type="entry name" value="4HBT_3"/>
    <property type="match status" value="1"/>
</dbReference>
<gene>
    <name evidence="5" type="ORF">BOKJ2_LOCUS1997</name>
</gene>
<dbReference type="GO" id="GO:0006637">
    <property type="term" value="P:acyl-CoA metabolic process"/>
    <property type="evidence" value="ECO:0007669"/>
    <property type="project" value="InterPro"/>
</dbReference>
<dbReference type="GO" id="GO:0005782">
    <property type="term" value="C:peroxisomal matrix"/>
    <property type="evidence" value="ECO:0007669"/>
    <property type="project" value="UniProtKB-SubCell"/>
</dbReference>
<dbReference type="SUPFAM" id="SSF54637">
    <property type="entry name" value="Thioesterase/thiol ester dehydrase-isomerase"/>
    <property type="match status" value="2"/>
</dbReference>
<feature type="domain" description="Acyl-CoA thioesterase-like N-terminal HotDog" evidence="3">
    <location>
        <begin position="27"/>
        <end position="92"/>
    </location>
</feature>
<dbReference type="EMBL" id="CAJFDH010000001">
    <property type="protein sequence ID" value="CAD5207313.1"/>
    <property type="molecule type" value="Genomic_DNA"/>
</dbReference>
<evidence type="ECO:0000313" key="6">
    <source>
        <dbReference type="Proteomes" id="UP000614601"/>
    </source>
</evidence>
<dbReference type="InterPro" id="IPR049449">
    <property type="entry name" value="TesB_ACOT8-like_N"/>
</dbReference>
<dbReference type="Gene3D" id="2.40.160.210">
    <property type="entry name" value="Acyl-CoA thioesterase, double hotdog domain"/>
    <property type="match status" value="1"/>
</dbReference>
<sequence>MTLYQDVTQVNEITYTVPPLSSIREPRVYLGSLIAKAVYCAQKTVDSSFDLNSFHSYFVKNLDTSQPYRFAVEKTRNGRNFAFRSVRLIQKDKNLHNEDVYYHFEFTFKKRAVQPSLKFTQVNVPVVPQPERLRSFESILEDLPRFGFNKFQAILPVFSELLKNFEIIPCNNIEFVAGPQREVLKQHFWFKYKGTESKTNFIHQLILTYVSDIGLTYSKTSDQVNTFRLLGSLDHSGWIHDVNFTTDDYLLWEGECIMYTLGRAVTHNRIWTRSGELVASITQEAVTEGVRSLNIGPNKSSENRPKI</sequence>
<comment type="caution">
    <text evidence="5">The sequence shown here is derived from an EMBL/GenBank/DDBJ whole genome shotgun (WGS) entry which is preliminary data.</text>
</comment>
<dbReference type="InterPro" id="IPR029069">
    <property type="entry name" value="HotDog_dom_sf"/>
</dbReference>
<accession>A0A811JUZ5</accession>
<dbReference type="InterPro" id="IPR003703">
    <property type="entry name" value="Acyl_CoA_thio"/>
</dbReference>
<evidence type="ECO:0008006" key="7">
    <source>
        <dbReference type="Google" id="ProtNLM"/>
    </source>
</evidence>
<dbReference type="Pfam" id="PF20789">
    <property type="entry name" value="4HBT_3C"/>
    <property type="match status" value="1"/>
</dbReference>
<keyword evidence="6" id="KW-1185">Reference proteome</keyword>
<protein>
    <recommendedName>
        <fullName evidence="7">Acyl-CoA thioesterase II</fullName>
    </recommendedName>
</protein>
<dbReference type="AlphaFoldDB" id="A0A811JUZ5"/>
<dbReference type="Proteomes" id="UP000614601">
    <property type="component" value="Unassembled WGS sequence"/>
</dbReference>
<dbReference type="Proteomes" id="UP000783686">
    <property type="component" value="Unassembled WGS sequence"/>
</dbReference>
<dbReference type="EMBL" id="CAJFCW020000001">
    <property type="protein sequence ID" value="CAG9085160.1"/>
    <property type="molecule type" value="Genomic_DNA"/>
</dbReference>
<organism evidence="5 6">
    <name type="scientific">Bursaphelenchus okinawaensis</name>
    <dbReference type="NCBI Taxonomy" id="465554"/>
    <lineage>
        <taxon>Eukaryota</taxon>
        <taxon>Metazoa</taxon>
        <taxon>Ecdysozoa</taxon>
        <taxon>Nematoda</taxon>
        <taxon>Chromadorea</taxon>
        <taxon>Rhabditida</taxon>
        <taxon>Tylenchina</taxon>
        <taxon>Tylenchomorpha</taxon>
        <taxon>Aphelenchoidea</taxon>
        <taxon>Aphelenchoididae</taxon>
        <taxon>Bursaphelenchus</taxon>
    </lineage>
</organism>
<evidence type="ECO:0000259" key="3">
    <source>
        <dbReference type="Pfam" id="PF13622"/>
    </source>
</evidence>
<dbReference type="GO" id="GO:0009062">
    <property type="term" value="P:fatty acid catabolic process"/>
    <property type="evidence" value="ECO:0007669"/>
    <property type="project" value="TreeGrafter"/>
</dbReference>
<dbReference type="CDD" id="cd03444">
    <property type="entry name" value="Thioesterase_II_repeat1"/>
    <property type="match status" value="1"/>
</dbReference>
<dbReference type="InterPro" id="IPR042171">
    <property type="entry name" value="Acyl-CoA_hotdog"/>
</dbReference>
<evidence type="ECO:0000256" key="1">
    <source>
        <dbReference type="ARBA" id="ARBA00006538"/>
    </source>
</evidence>
<dbReference type="InterPro" id="IPR049450">
    <property type="entry name" value="ACOT8-like_C"/>
</dbReference>
<proteinExistence type="inferred from homology"/>
<keyword evidence="2" id="KW-0378">Hydrolase</keyword>
<evidence type="ECO:0000259" key="4">
    <source>
        <dbReference type="Pfam" id="PF20789"/>
    </source>
</evidence>
<evidence type="ECO:0000313" key="5">
    <source>
        <dbReference type="EMBL" id="CAD5207313.1"/>
    </source>
</evidence>
<evidence type="ECO:0000256" key="2">
    <source>
        <dbReference type="ARBA" id="ARBA00022801"/>
    </source>
</evidence>
<name>A0A811JUZ5_9BILA</name>
<dbReference type="CDD" id="cd03445">
    <property type="entry name" value="Thioesterase_II_repeat2"/>
    <property type="match status" value="1"/>
</dbReference>
<dbReference type="OrthoDB" id="68328at2759"/>
<dbReference type="PANTHER" id="PTHR11066">
    <property type="entry name" value="ACYL-COA THIOESTERASE"/>
    <property type="match status" value="1"/>
</dbReference>